<sequence length="78" mass="8586">MRPCRTLEMVPTRAEKDKSAAAVLRAPAVVQEPRPEGGSVLLEWGVPSKVYPLLVLSRIPISPCSLPELWALAPPWAW</sequence>
<gene>
    <name evidence="1" type="primary">TLR9</name>
</gene>
<proteinExistence type="predicted"/>
<dbReference type="AlphaFoldDB" id="L0R5D6"/>
<protein>
    <submittedName>
        <fullName evidence="1">Alternative protein TLR9</fullName>
    </submittedName>
</protein>
<name>L0R5D6_HUMAN</name>
<dbReference type="EMBL" id="HF548123">
    <property type="protein sequence ID" value="CCO13834.1"/>
    <property type="molecule type" value="Genomic_DNA"/>
</dbReference>
<accession>L0R5D6</accession>
<evidence type="ECO:0000313" key="1">
    <source>
        <dbReference type="EMBL" id="CCO13834.1"/>
    </source>
</evidence>
<organism evidence="1">
    <name type="scientific">Homo sapiens</name>
    <name type="common">Human</name>
    <dbReference type="NCBI Taxonomy" id="9606"/>
    <lineage>
        <taxon>Eukaryota</taxon>
        <taxon>Metazoa</taxon>
        <taxon>Chordata</taxon>
        <taxon>Craniata</taxon>
        <taxon>Vertebrata</taxon>
        <taxon>Euteleostomi</taxon>
        <taxon>Mammalia</taxon>
        <taxon>Eutheria</taxon>
        <taxon>Euarchontoglires</taxon>
        <taxon>Primates</taxon>
        <taxon>Haplorrhini</taxon>
        <taxon>Catarrhini</taxon>
        <taxon>Hominidae</taxon>
        <taxon>Homo</taxon>
    </lineage>
</organism>
<reference evidence="1" key="1">
    <citation type="submission" date="2012-10" db="EMBL/GenBank/DDBJ databases">
        <title>Direct identification of alternative open reading frame translation products in human.</title>
        <authorList>
            <person name="Vanderperre B."/>
            <person name="Lucier J.-F."/>
            <person name="Motard J."/>
            <person name="Tremblay G."/>
            <person name="Vanderperre S."/>
            <person name="Wisztorski M."/>
            <person name="Salzet M."/>
            <person name="Boisvert F.-M."/>
            <person name="Roucou X."/>
        </authorList>
    </citation>
    <scope>NUCLEOTIDE SEQUENCE</scope>
</reference>
<dbReference type="OrthoDB" id="10006997at2759"/>